<protein>
    <recommendedName>
        <fullName evidence="5">Pentacotripeptide-repeat region of PRORP domain-containing protein</fullName>
    </recommendedName>
</protein>
<reference evidence="3 4" key="1">
    <citation type="journal article" date="2011" name="Science">
        <title>The Selaginella genome identifies genetic changes associated with the evolution of vascular plants.</title>
        <authorList>
            <person name="Banks J.A."/>
            <person name="Nishiyama T."/>
            <person name="Hasebe M."/>
            <person name="Bowman J.L."/>
            <person name="Gribskov M."/>
            <person name="dePamphilis C."/>
            <person name="Albert V.A."/>
            <person name="Aono N."/>
            <person name="Aoyama T."/>
            <person name="Ambrose B.A."/>
            <person name="Ashton N.W."/>
            <person name="Axtell M.J."/>
            <person name="Barker E."/>
            <person name="Barker M.S."/>
            <person name="Bennetzen J.L."/>
            <person name="Bonawitz N.D."/>
            <person name="Chapple C."/>
            <person name="Cheng C."/>
            <person name="Correa L.G."/>
            <person name="Dacre M."/>
            <person name="DeBarry J."/>
            <person name="Dreyer I."/>
            <person name="Elias M."/>
            <person name="Engstrom E.M."/>
            <person name="Estelle M."/>
            <person name="Feng L."/>
            <person name="Finet C."/>
            <person name="Floyd S.K."/>
            <person name="Frommer W.B."/>
            <person name="Fujita T."/>
            <person name="Gramzow L."/>
            <person name="Gutensohn M."/>
            <person name="Harholt J."/>
            <person name="Hattori M."/>
            <person name="Heyl A."/>
            <person name="Hirai T."/>
            <person name="Hiwatashi Y."/>
            <person name="Ishikawa M."/>
            <person name="Iwata M."/>
            <person name="Karol K.G."/>
            <person name="Koehler B."/>
            <person name="Kolukisaoglu U."/>
            <person name="Kubo M."/>
            <person name="Kurata T."/>
            <person name="Lalonde S."/>
            <person name="Li K."/>
            <person name="Li Y."/>
            <person name="Litt A."/>
            <person name="Lyons E."/>
            <person name="Manning G."/>
            <person name="Maruyama T."/>
            <person name="Michael T.P."/>
            <person name="Mikami K."/>
            <person name="Miyazaki S."/>
            <person name="Morinaga S."/>
            <person name="Murata T."/>
            <person name="Mueller-Roeber B."/>
            <person name="Nelson D.R."/>
            <person name="Obara M."/>
            <person name="Oguri Y."/>
            <person name="Olmstead R.G."/>
            <person name="Onodera N."/>
            <person name="Petersen B.L."/>
            <person name="Pils B."/>
            <person name="Prigge M."/>
            <person name="Rensing S.A."/>
            <person name="Riano-Pachon D.M."/>
            <person name="Roberts A.W."/>
            <person name="Sato Y."/>
            <person name="Scheller H.V."/>
            <person name="Schulz B."/>
            <person name="Schulz C."/>
            <person name="Shakirov E.V."/>
            <person name="Shibagaki N."/>
            <person name="Shinohara N."/>
            <person name="Shippen D.E."/>
            <person name="Soerensen I."/>
            <person name="Sotooka R."/>
            <person name="Sugimoto N."/>
            <person name="Sugita M."/>
            <person name="Sumikawa N."/>
            <person name="Tanurdzic M."/>
            <person name="Theissen G."/>
            <person name="Ulvskov P."/>
            <person name="Wakazuki S."/>
            <person name="Weng J.K."/>
            <person name="Willats W.W."/>
            <person name="Wipf D."/>
            <person name="Wolf P.G."/>
            <person name="Yang L."/>
            <person name="Zimmer A.D."/>
            <person name="Zhu Q."/>
            <person name="Mitros T."/>
            <person name="Hellsten U."/>
            <person name="Loque D."/>
            <person name="Otillar R."/>
            <person name="Salamov A."/>
            <person name="Schmutz J."/>
            <person name="Shapiro H."/>
            <person name="Lindquist E."/>
            <person name="Lucas S."/>
            <person name="Rokhsar D."/>
            <person name="Grigoriev I.V."/>
        </authorList>
    </citation>
    <scope>NUCLEOTIDE SEQUENCE [LARGE SCALE GENOMIC DNA]</scope>
</reference>
<evidence type="ECO:0008006" key="5">
    <source>
        <dbReference type="Google" id="ProtNLM"/>
    </source>
</evidence>
<dbReference type="NCBIfam" id="TIGR00756">
    <property type="entry name" value="PPR"/>
    <property type="match status" value="1"/>
</dbReference>
<dbReference type="PROSITE" id="PS51375">
    <property type="entry name" value="PPR"/>
    <property type="match status" value="1"/>
</dbReference>
<dbReference type="Gramene" id="EFJ07116">
    <property type="protein sequence ID" value="EFJ07116"/>
    <property type="gene ID" value="SELMODRAFT_71989"/>
</dbReference>
<feature type="repeat" description="PPR" evidence="2">
    <location>
        <begin position="27"/>
        <end position="61"/>
    </location>
</feature>
<sequence length="176" mass="19362">SVMVTSYAQAGKMEHARDLFNRCPTKSLLLWNLMIQAYAQDGHCRQALEIFHVMNLESCPTPDEATLQIVLAACSYEGYVDGGRDCFISMQQDHGLVPEVEHFCCIADCLGRAGLLVQAEMLIRSMPCLPNSAAWTSLLGSCNLHGDVQLGASIMDNFLELEETAAPYILLSNIYA</sequence>
<feature type="non-terminal residue" evidence="3">
    <location>
        <position position="176"/>
    </location>
</feature>
<dbReference type="Pfam" id="PF01535">
    <property type="entry name" value="PPR"/>
    <property type="match status" value="2"/>
</dbReference>
<dbReference type="PANTHER" id="PTHR47926:SF533">
    <property type="entry name" value="DYW DOMAIN-CONTAINING PROTEIN"/>
    <property type="match status" value="1"/>
</dbReference>
<accession>D8T8C6</accession>
<dbReference type="InterPro" id="IPR046960">
    <property type="entry name" value="PPR_At4g14850-like_plant"/>
</dbReference>
<name>D8T8C6_SELML</name>
<evidence type="ECO:0000313" key="3">
    <source>
        <dbReference type="EMBL" id="EFJ07116.1"/>
    </source>
</evidence>
<dbReference type="AlphaFoldDB" id="D8T8C6"/>
<dbReference type="Gene3D" id="1.25.40.10">
    <property type="entry name" value="Tetratricopeptide repeat domain"/>
    <property type="match status" value="1"/>
</dbReference>
<dbReference type="EMBL" id="GL377689">
    <property type="protein sequence ID" value="EFJ07116.1"/>
    <property type="molecule type" value="Genomic_DNA"/>
</dbReference>
<evidence type="ECO:0000256" key="2">
    <source>
        <dbReference type="PROSITE-ProRule" id="PRU00708"/>
    </source>
</evidence>
<dbReference type="PANTHER" id="PTHR47926">
    <property type="entry name" value="PENTATRICOPEPTIDE REPEAT-CONTAINING PROTEIN"/>
    <property type="match status" value="1"/>
</dbReference>
<dbReference type="GO" id="GO:0009451">
    <property type="term" value="P:RNA modification"/>
    <property type="evidence" value="ECO:0007669"/>
    <property type="project" value="InterPro"/>
</dbReference>
<dbReference type="InParanoid" id="D8T8C6"/>
<proteinExistence type="predicted"/>
<dbReference type="KEGG" id="smo:SELMODRAFT_71989"/>
<dbReference type="InterPro" id="IPR011990">
    <property type="entry name" value="TPR-like_helical_dom_sf"/>
</dbReference>
<dbReference type="InterPro" id="IPR002885">
    <property type="entry name" value="PPR_rpt"/>
</dbReference>
<dbReference type="HOGENOM" id="CLU_002706_0_0_1"/>
<keyword evidence="4" id="KW-1185">Reference proteome</keyword>
<gene>
    <name evidence="3" type="ORF">SELMODRAFT_71989</name>
</gene>
<dbReference type="Proteomes" id="UP000001514">
    <property type="component" value="Unassembled WGS sequence"/>
</dbReference>
<organism evidence="4">
    <name type="scientific">Selaginella moellendorffii</name>
    <name type="common">Spikemoss</name>
    <dbReference type="NCBI Taxonomy" id="88036"/>
    <lineage>
        <taxon>Eukaryota</taxon>
        <taxon>Viridiplantae</taxon>
        <taxon>Streptophyta</taxon>
        <taxon>Embryophyta</taxon>
        <taxon>Tracheophyta</taxon>
        <taxon>Lycopodiopsida</taxon>
        <taxon>Selaginellales</taxon>
        <taxon>Selaginellaceae</taxon>
        <taxon>Selaginella</taxon>
    </lineage>
</organism>
<feature type="non-terminal residue" evidence="3">
    <location>
        <position position="1"/>
    </location>
</feature>
<keyword evidence="1" id="KW-0677">Repeat</keyword>
<evidence type="ECO:0000313" key="4">
    <source>
        <dbReference type="Proteomes" id="UP000001514"/>
    </source>
</evidence>
<dbReference type="eggNOG" id="KOG4197">
    <property type="taxonomic scope" value="Eukaryota"/>
</dbReference>
<dbReference type="GO" id="GO:0003723">
    <property type="term" value="F:RNA binding"/>
    <property type="evidence" value="ECO:0007669"/>
    <property type="project" value="InterPro"/>
</dbReference>
<evidence type="ECO:0000256" key="1">
    <source>
        <dbReference type="ARBA" id="ARBA00022737"/>
    </source>
</evidence>